<dbReference type="Proteomes" id="UP000033664">
    <property type="component" value="Unassembled WGS sequence"/>
</dbReference>
<dbReference type="InterPro" id="IPR007791">
    <property type="entry name" value="DjlA_N"/>
</dbReference>
<dbReference type="OrthoDB" id="5294347at2"/>
<reference evidence="2 3" key="1">
    <citation type="journal article" date="2015" name="BMC Genomics">
        <title>Genome mining reveals unlocked bioactive potential of marine Gram-negative bacteria.</title>
        <authorList>
            <person name="Machado H."/>
            <person name="Sonnenschein E.C."/>
            <person name="Melchiorsen J."/>
            <person name="Gram L."/>
        </authorList>
    </citation>
    <scope>NUCLEOTIDE SEQUENCE [LARGE SCALE GENOMIC DNA]</scope>
    <source>
        <strain evidence="2 3">S3137</strain>
    </source>
</reference>
<gene>
    <name evidence="2" type="ORF">TW72_17800</name>
</gene>
<dbReference type="AlphaFoldDB" id="A0A0F4PKQ1"/>
<dbReference type="Gene3D" id="1.10.3680.10">
    <property type="entry name" value="TerB-like"/>
    <property type="match status" value="1"/>
</dbReference>
<evidence type="ECO:0000313" key="3">
    <source>
        <dbReference type="Proteomes" id="UP000033664"/>
    </source>
</evidence>
<dbReference type="RefSeq" id="WP_045979520.1">
    <property type="nucleotide sequence ID" value="NZ_CP023396.1"/>
</dbReference>
<dbReference type="PATRIC" id="fig|151081.8.peg.2084"/>
<feature type="domain" description="Co-chaperone DjlA N-terminal" evidence="1">
    <location>
        <begin position="27"/>
        <end position="141"/>
    </location>
</feature>
<dbReference type="Pfam" id="PF05099">
    <property type="entry name" value="TerB"/>
    <property type="match status" value="1"/>
</dbReference>
<keyword evidence="3" id="KW-1185">Reference proteome</keyword>
<dbReference type="eggNOG" id="COG4103">
    <property type="taxonomic scope" value="Bacteria"/>
</dbReference>
<dbReference type="EMBL" id="JXXZ01000020">
    <property type="protein sequence ID" value="KJY95967.1"/>
    <property type="molecule type" value="Genomic_DNA"/>
</dbReference>
<dbReference type="GeneID" id="58230352"/>
<dbReference type="CDD" id="cd07313">
    <property type="entry name" value="terB_like_2"/>
    <property type="match status" value="1"/>
</dbReference>
<sequence>MLNNLKRFFNSLQSQPQQDDSPDFKTSVAALLVEVMRADSELQEDERKAMVVLLQKYFDLGEEEVNNLITAASQDLDEAIDYFRFSKQINDNTNAQERIEIIELLWRLAYADGQLDKHEEHVIRRVADLLYVTHNDFIQAKLAATNVQN</sequence>
<protein>
    <recommendedName>
        <fullName evidence="1">Co-chaperone DjlA N-terminal domain-containing protein</fullName>
    </recommendedName>
</protein>
<comment type="caution">
    <text evidence="2">The sequence shown here is derived from an EMBL/GenBank/DDBJ whole genome shotgun (WGS) entry which is preliminary data.</text>
</comment>
<organism evidence="2 3">
    <name type="scientific">Pseudoalteromonas ruthenica</name>
    <dbReference type="NCBI Taxonomy" id="151081"/>
    <lineage>
        <taxon>Bacteria</taxon>
        <taxon>Pseudomonadati</taxon>
        <taxon>Pseudomonadota</taxon>
        <taxon>Gammaproteobacteria</taxon>
        <taxon>Alteromonadales</taxon>
        <taxon>Pseudoalteromonadaceae</taxon>
        <taxon>Pseudoalteromonas</taxon>
    </lineage>
</organism>
<dbReference type="InterPro" id="IPR029024">
    <property type="entry name" value="TerB-like"/>
</dbReference>
<proteinExistence type="predicted"/>
<name>A0A0F4PKQ1_9GAMM</name>
<dbReference type="SUPFAM" id="SSF158682">
    <property type="entry name" value="TerB-like"/>
    <property type="match status" value="1"/>
</dbReference>
<evidence type="ECO:0000259" key="1">
    <source>
        <dbReference type="Pfam" id="PF05099"/>
    </source>
</evidence>
<evidence type="ECO:0000313" key="2">
    <source>
        <dbReference type="EMBL" id="KJY95967.1"/>
    </source>
</evidence>
<accession>A0A0F4PKQ1</accession>